<keyword evidence="2" id="KW-1185">Reference proteome</keyword>
<accession>A0A8J3IYR2</accession>
<comment type="caution">
    <text evidence="1">The sequence shown here is derived from an EMBL/GenBank/DDBJ whole genome shotgun (WGS) entry which is preliminary data.</text>
</comment>
<gene>
    <name evidence="1" type="ORF">KSF_085540</name>
</gene>
<evidence type="ECO:0000313" key="1">
    <source>
        <dbReference type="EMBL" id="GHO98506.1"/>
    </source>
</evidence>
<dbReference type="RefSeq" id="WP_220209238.1">
    <property type="nucleotide sequence ID" value="NZ_BNJK01000002.1"/>
</dbReference>
<sequence length="149" mass="16843">MDPTIVDLVAKIMTILLPFVSKGTEEFALKVGDAAYEKAKTILEILKQKWTKDKEATESLIHFEEKPGRYQIVVEDILQEKLAKDHDLAEQIARLLREMGPILEITQQMEEGKDVIGLRAREMRSGRIKVTQDIAKAERVTGAKLDLLG</sequence>
<dbReference type="AlphaFoldDB" id="A0A8J3IYR2"/>
<proteinExistence type="predicted"/>
<reference evidence="1" key="1">
    <citation type="submission" date="2020-10" db="EMBL/GenBank/DDBJ databases">
        <title>Taxonomic study of unclassified bacteria belonging to the class Ktedonobacteria.</title>
        <authorList>
            <person name="Yabe S."/>
            <person name="Wang C.M."/>
            <person name="Zheng Y."/>
            <person name="Sakai Y."/>
            <person name="Cavaletti L."/>
            <person name="Monciardini P."/>
            <person name="Donadio S."/>
        </authorList>
    </citation>
    <scope>NUCLEOTIDE SEQUENCE</scope>
    <source>
        <strain evidence="1">ID150040</strain>
    </source>
</reference>
<protein>
    <submittedName>
        <fullName evidence="1">Uncharacterized protein</fullName>
    </submittedName>
</protein>
<name>A0A8J3IYR2_9CHLR</name>
<dbReference type="Proteomes" id="UP000597444">
    <property type="component" value="Unassembled WGS sequence"/>
</dbReference>
<evidence type="ECO:0000313" key="2">
    <source>
        <dbReference type="Proteomes" id="UP000597444"/>
    </source>
</evidence>
<dbReference type="EMBL" id="BNJK01000002">
    <property type="protein sequence ID" value="GHO98506.1"/>
    <property type="molecule type" value="Genomic_DNA"/>
</dbReference>
<organism evidence="1 2">
    <name type="scientific">Reticulibacter mediterranei</name>
    <dbReference type="NCBI Taxonomy" id="2778369"/>
    <lineage>
        <taxon>Bacteria</taxon>
        <taxon>Bacillati</taxon>
        <taxon>Chloroflexota</taxon>
        <taxon>Ktedonobacteria</taxon>
        <taxon>Ktedonobacterales</taxon>
        <taxon>Reticulibacteraceae</taxon>
        <taxon>Reticulibacter</taxon>
    </lineage>
</organism>